<keyword evidence="1" id="KW-0732">Signal</keyword>
<accession>A0A518GBX5</accession>
<dbReference type="GO" id="GO:0015159">
    <property type="term" value="F:polysaccharide transmembrane transporter activity"/>
    <property type="evidence" value="ECO:0007669"/>
    <property type="project" value="InterPro"/>
</dbReference>
<gene>
    <name evidence="3" type="ORF">Q31a_44930</name>
</gene>
<dbReference type="PANTHER" id="PTHR33619">
    <property type="entry name" value="POLYSACCHARIDE EXPORT PROTEIN GFCE-RELATED"/>
    <property type="match status" value="1"/>
</dbReference>
<dbReference type="Pfam" id="PF02563">
    <property type="entry name" value="Poly_export"/>
    <property type="match status" value="1"/>
</dbReference>
<dbReference type="Proteomes" id="UP000318017">
    <property type="component" value="Chromosome"/>
</dbReference>
<evidence type="ECO:0000256" key="1">
    <source>
        <dbReference type="ARBA" id="ARBA00022729"/>
    </source>
</evidence>
<keyword evidence="4" id="KW-1185">Reference proteome</keyword>
<evidence type="ECO:0000313" key="4">
    <source>
        <dbReference type="Proteomes" id="UP000318017"/>
    </source>
</evidence>
<feature type="domain" description="Polysaccharide export protein N-terminal" evidence="2">
    <location>
        <begin position="79"/>
        <end position="166"/>
    </location>
</feature>
<dbReference type="AlphaFoldDB" id="A0A518GBX5"/>
<evidence type="ECO:0000313" key="3">
    <source>
        <dbReference type="EMBL" id="QDV26121.1"/>
    </source>
</evidence>
<dbReference type="EMBL" id="CP036298">
    <property type="protein sequence ID" value="QDV26121.1"/>
    <property type="molecule type" value="Genomic_DNA"/>
</dbReference>
<name>A0A518GBX5_9BACT</name>
<reference evidence="3 4" key="1">
    <citation type="submission" date="2019-02" db="EMBL/GenBank/DDBJ databases">
        <title>Deep-cultivation of Planctomycetes and their phenomic and genomic characterization uncovers novel biology.</title>
        <authorList>
            <person name="Wiegand S."/>
            <person name="Jogler M."/>
            <person name="Boedeker C."/>
            <person name="Pinto D."/>
            <person name="Vollmers J."/>
            <person name="Rivas-Marin E."/>
            <person name="Kohn T."/>
            <person name="Peeters S.H."/>
            <person name="Heuer A."/>
            <person name="Rast P."/>
            <person name="Oberbeckmann S."/>
            <person name="Bunk B."/>
            <person name="Jeske O."/>
            <person name="Meyerdierks A."/>
            <person name="Storesund J.E."/>
            <person name="Kallscheuer N."/>
            <person name="Luecker S."/>
            <person name="Lage O.M."/>
            <person name="Pohl T."/>
            <person name="Merkel B.J."/>
            <person name="Hornburger P."/>
            <person name="Mueller R.-W."/>
            <person name="Bruemmer F."/>
            <person name="Labrenz M."/>
            <person name="Spormann A.M."/>
            <person name="Op den Camp H."/>
            <person name="Overmann J."/>
            <person name="Amann R."/>
            <person name="Jetten M.S.M."/>
            <person name="Mascher T."/>
            <person name="Medema M.H."/>
            <person name="Devos D.P."/>
            <person name="Kaster A.-K."/>
            <person name="Ovreas L."/>
            <person name="Rohde M."/>
            <person name="Galperin M.Y."/>
            <person name="Jogler C."/>
        </authorList>
    </citation>
    <scope>NUCLEOTIDE SEQUENCE [LARGE SCALE GENOMIC DNA]</scope>
    <source>
        <strain evidence="3 4">Q31a</strain>
    </source>
</reference>
<evidence type="ECO:0000259" key="2">
    <source>
        <dbReference type="Pfam" id="PF02563"/>
    </source>
</evidence>
<organism evidence="3 4">
    <name type="scientific">Aureliella helgolandensis</name>
    <dbReference type="NCBI Taxonomy" id="2527968"/>
    <lineage>
        <taxon>Bacteria</taxon>
        <taxon>Pseudomonadati</taxon>
        <taxon>Planctomycetota</taxon>
        <taxon>Planctomycetia</taxon>
        <taxon>Pirellulales</taxon>
        <taxon>Pirellulaceae</taxon>
        <taxon>Aureliella</taxon>
    </lineage>
</organism>
<dbReference type="Gene3D" id="3.30.1950.10">
    <property type="entry name" value="wza like domain"/>
    <property type="match status" value="1"/>
</dbReference>
<dbReference type="PANTHER" id="PTHR33619:SF3">
    <property type="entry name" value="POLYSACCHARIDE EXPORT PROTEIN GFCE-RELATED"/>
    <property type="match status" value="1"/>
</dbReference>
<proteinExistence type="predicted"/>
<dbReference type="InterPro" id="IPR049712">
    <property type="entry name" value="Poly_export"/>
</dbReference>
<dbReference type="InterPro" id="IPR003715">
    <property type="entry name" value="Poly_export_N"/>
</dbReference>
<dbReference type="KEGG" id="ahel:Q31a_44930"/>
<protein>
    <submittedName>
        <fullName evidence="3">Polysaccharide biosynthesis/export protein</fullName>
    </submittedName>
</protein>
<dbReference type="RefSeq" id="WP_145082027.1">
    <property type="nucleotide sequence ID" value="NZ_CP036298.1"/>
</dbReference>
<sequence>MNRSKTLVNRLSTVRPNRVSRNACSAAILFAFAIACSGCTALTQPIDGIPSDRLPNQFFTGEKNDLVPIDISLLAQEIPRNYTLGSGDVLGITVDKILPLYAPGEIPEPPPVHFPEAEDTLPPSTGFPITVLEDGTISLPLLEPLKVEGLTTDQTRDLIRQSYVSEQILLEDKGKVSPVVTIIKKRQVPVIVIRQDQGSGSQSYLLQQNRSGRGVAGSDYSAQGTVVKLNAFENDILHALTETGGLPGVTAKNEIKILRSKAEDKAARRAFMMQYQQILAMHTDPCSCPAPMPDDPTVLRIPLRLPPGAWPNLKPEDVILQEGDIVLIESRENEFFYTGGLLPGGQWPIPRDYDLDALGAMAMAGSGVSSISQRSGSSSLVGGAQVVPPGRLYILRKTPCNGQIAIEVDLSKAVNNPGLRPIIQPGDTLILQYKPGEEAINFGIGAFFTYGIRELFN</sequence>
<dbReference type="OrthoDB" id="233929at2"/>